<dbReference type="EMBL" id="GBBK01005216">
    <property type="protein sequence ID" value="JAC19266.1"/>
    <property type="molecule type" value="mRNA"/>
</dbReference>
<dbReference type="PANTHER" id="PTHR31493">
    <property type="entry name" value="NAZO FAMILY MEMBER"/>
    <property type="match status" value="1"/>
</dbReference>
<dbReference type="InterPro" id="IPR033369">
    <property type="entry name" value="C19orf12"/>
</dbReference>
<keyword evidence="2" id="KW-1133">Transmembrane helix</keyword>
<sequence length="139" mass="14904">MPVKRDEMLDVLCMISNEEKLRVTLKQSARGGLITGASAMAAAVLMGPVGLAVGGALGGCVAAVLMRDKFVSATEIISNMSDDQKDQLVIAAQRAFADIEVADAVELVALLCGDIHIKKRIIRAIVDYFQSQMRLEIID</sequence>
<protein>
    <submittedName>
        <fullName evidence="3">Hipothetical protein</fullName>
    </submittedName>
</protein>
<reference evidence="3" key="1">
    <citation type="submission" date="2014-03" db="EMBL/GenBank/DDBJ databases">
        <title>The sialotranscriptome of Amblyomma triste, Amblyomma parvum and Amblyomma cajennense ticks, uncovered by 454-based RNA-seq.</title>
        <authorList>
            <person name="Garcia G.R."/>
            <person name="Gardinassi L.G."/>
            <person name="Ribeiro J.M."/>
            <person name="Anatriello E."/>
            <person name="Ferreira B.R."/>
            <person name="Moreira H.N."/>
            <person name="Mafra C."/>
            <person name="Olegario M.M."/>
            <person name="Szabo P.J."/>
            <person name="Miranda-Santos I.K."/>
            <person name="Maruyama S.R."/>
        </authorList>
    </citation>
    <scope>NUCLEOTIDE SEQUENCE</scope>
    <source>
        <strain evidence="3">Uberlandia</strain>
        <tissue evidence="3">Salivary glands</tissue>
    </source>
</reference>
<name>A0A023FC85_AMBCJ</name>
<proteinExistence type="evidence at transcript level"/>
<dbReference type="AlphaFoldDB" id="A0A023FC85"/>
<evidence type="ECO:0000313" key="3">
    <source>
        <dbReference type="EMBL" id="JAC19266.1"/>
    </source>
</evidence>
<organism evidence="3">
    <name type="scientific">Amblyomma cajennense</name>
    <name type="common">Cayenne tick</name>
    <name type="synonym">Acarus cajennensis</name>
    <dbReference type="NCBI Taxonomy" id="34607"/>
    <lineage>
        <taxon>Eukaryota</taxon>
        <taxon>Metazoa</taxon>
        <taxon>Ecdysozoa</taxon>
        <taxon>Arthropoda</taxon>
        <taxon>Chelicerata</taxon>
        <taxon>Arachnida</taxon>
        <taxon>Acari</taxon>
        <taxon>Parasitiformes</taxon>
        <taxon>Ixodida</taxon>
        <taxon>Ixodoidea</taxon>
        <taxon>Ixodidae</taxon>
        <taxon>Amblyomminae</taxon>
        <taxon>Amblyomma</taxon>
    </lineage>
</organism>
<accession>A0A023FC85</accession>
<keyword evidence="2" id="KW-0472">Membrane</keyword>
<keyword evidence="2" id="KW-0812">Transmembrane</keyword>
<evidence type="ECO:0000256" key="1">
    <source>
        <dbReference type="ARBA" id="ARBA00029457"/>
    </source>
</evidence>
<comment type="similarity">
    <text evidence="1">Belongs to the C19orf12 family.</text>
</comment>
<feature type="transmembrane region" description="Helical" evidence="2">
    <location>
        <begin position="40"/>
        <end position="65"/>
    </location>
</feature>
<dbReference type="Pfam" id="PF20721">
    <property type="entry name" value="C19orf12"/>
    <property type="match status" value="1"/>
</dbReference>
<dbReference type="PANTHER" id="PTHR31493:SF1">
    <property type="entry name" value="PROTEIN C19ORF12"/>
    <property type="match status" value="1"/>
</dbReference>
<evidence type="ECO:0000256" key="2">
    <source>
        <dbReference type="SAM" id="Phobius"/>
    </source>
</evidence>